<evidence type="ECO:0000256" key="7">
    <source>
        <dbReference type="ARBA" id="ARBA00022833"/>
    </source>
</evidence>
<dbReference type="Gene3D" id="3.40.390.30">
    <property type="entry name" value="Metalloproteases ('zincins'), catalytic domain"/>
    <property type="match status" value="1"/>
</dbReference>
<feature type="binding site" evidence="8">
    <location>
        <position position="125"/>
    </location>
    <ligand>
        <name>Zn(2+)</name>
        <dbReference type="ChEBI" id="CHEBI:29105"/>
        <note>catalytic</note>
    </ligand>
</feature>
<dbReference type="EC" id="3.1.-.-" evidence="8"/>
<evidence type="ECO:0000256" key="1">
    <source>
        <dbReference type="ARBA" id="ARBA00010875"/>
    </source>
</evidence>
<gene>
    <name evidence="8 9" type="primary">ybeY</name>
    <name evidence="9" type="ORF">KGQ91_13790</name>
</gene>
<evidence type="ECO:0000313" key="9">
    <source>
        <dbReference type="EMBL" id="MBZ9568740.1"/>
    </source>
</evidence>
<keyword evidence="2 8" id="KW-0690">Ribosome biogenesis</keyword>
<feature type="binding site" evidence="8">
    <location>
        <position position="135"/>
    </location>
    <ligand>
        <name>Zn(2+)</name>
        <dbReference type="ChEBI" id="CHEBI:29105"/>
        <note>catalytic</note>
    </ligand>
</feature>
<comment type="similarity">
    <text evidence="1 8">Belongs to the endoribonuclease YbeY family.</text>
</comment>
<comment type="function">
    <text evidence="8">Single strand-specific metallo-endoribonuclease involved in late-stage 70S ribosome quality control and in maturation of the 3' terminus of the 16S rRNA.</text>
</comment>
<keyword evidence="7 8" id="KW-0862">Zinc</keyword>
<dbReference type="PROSITE" id="PS01306">
    <property type="entry name" value="UPF0054"/>
    <property type="match status" value="1"/>
</dbReference>
<dbReference type="NCBIfam" id="TIGR00043">
    <property type="entry name" value="rRNA maturation RNase YbeY"/>
    <property type="match status" value="1"/>
</dbReference>
<dbReference type="SUPFAM" id="SSF55486">
    <property type="entry name" value="Metalloproteases ('zincins'), catalytic domain"/>
    <property type="match status" value="1"/>
</dbReference>
<dbReference type="PANTHER" id="PTHR46986">
    <property type="entry name" value="ENDORIBONUCLEASE YBEY, CHLOROPLASTIC"/>
    <property type="match status" value="1"/>
</dbReference>
<keyword evidence="4 8" id="KW-0479">Metal-binding</keyword>
<dbReference type="Proteomes" id="UP001319883">
    <property type="component" value="Unassembled WGS sequence"/>
</dbReference>
<proteinExistence type="inferred from homology"/>
<sequence>MSRLPPPVIDRQVAVRAETLPDADRLQAWVAAALEHHRRHGSLAAPPEALELTVRFVEEAESRALNRDYRGKDRPTNVLSFPFEAPAGLDLPLLGDLVICHDVVDREAREQGKALEHHYAHMVIHGTLHLLGHDHIEDAEAEEMEALERRILADFAIPDPYALDADECRSEDTRPDA</sequence>
<keyword evidence="8" id="KW-0698">rRNA processing</keyword>
<dbReference type="EMBL" id="JAGXFD010000001">
    <property type="protein sequence ID" value="MBZ9568740.1"/>
    <property type="molecule type" value="Genomic_DNA"/>
</dbReference>
<dbReference type="RefSeq" id="WP_224421235.1">
    <property type="nucleotide sequence ID" value="NZ_JAGXFD010000001.1"/>
</dbReference>
<comment type="subcellular location">
    <subcellularLocation>
        <location evidence="8">Cytoplasm</location>
    </subcellularLocation>
</comment>
<evidence type="ECO:0000256" key="6">
    <source>
        <dbReference type="ARBA" id="ARBA00022801"/>
    </source>
</evidence>
<comment type="cofactor">
    <cofactor evidence="8">
        <name>Zn(2+)</name>
        <dbReference type="ChEBI" id="CHEBI:29105"/>
    </cofactor>
    <text evidence="8">Binds 1 zinc ion.</text>
</comment>
<dbReference type="Pfam" id="PF02130">
    <property type="entry name" value="YbeY"/>
    <property type="match status" value="1"/>
</dbReference>
<dbReference type="HAMAP" id="MF_00009">
    <property type="entry name" value="Endoribonucl_YbeY"/>
    <property type="match status" value="1"/>
</dbReference>
<reference evidence="9 10" key="1">
    <citation type="submission" date="2021-05" db="EMBL/GenBank/DDBJ databases">
        <title>Petroleum and Energy Research Collection (APPE): ex situ preservation of microbial diversity associated with the oil industry and exploitation of its biotechnological potential.</title>
        <authorList>
            <person name="Paixao C.T.M."/>
            <person name="Gomes M.B."/>
            <person name="Oliveira V.M."/>
        </authorList>
    </citation>
    <scope>NUCLEOTIDE SEQUENCE [LARGE SCALE GENOMIC DNA]</scope>
    <source>
        <strain evidence="9 10">LIT2</strain>
    </source>
</reference>
<name>A0ABS7X2D8_9GAMM</name>
<protein>
    <recommendedName>
        <fullName evidence="8">Endoribonuclease YbeY</fullName>
        <ecNumber evidence="8">3.1.-.-</ecNumber>
    </recommendedName>
</protein>
<evidence type="ECO:0000313" key="10">
    <source>
        <dbReference type="Proteomes" id="UP001319883"/>
    </source>
</evidence>
<feature type="binding site" evidence="8">
    <location>
        <position position="129"/>
    </location>
    <ligand>
        <name>Zn(2+)</name>
        <dbReference type="ChEBI" id="CHEBI:29105"/>
        <note>catalytic</note>
    </ligand>
</feature>
<dbReference type="PANTHER" id="PTHR46986:SF1">
    <property type="entry name" value="ENDORIBONUCLEASE YBEY, CHLOROPLASTIC"/>
    <property type="match status" value="1"/>
</dbReference>
<keyword evidence="10" id="KW-1185">Reference proteome</keyword>
<keyword evidence="3 8" id="KW-0540">Nuclease</keyword>
<keyword evidence="6 8" id="KW-0378">Hydrolase</keyword>
<comment type="caution">
    <text evidence="9">The sequence shown here is derived from an EMBL/GenBank/DDBJ whole genome shotgun (WGS) entry which is preliminary data.</text>
</comment>
<dbReference type="InterPro" id="IPR023091">
    <property type="entry name" value="MetalPrtase_cat_dom_sf_prd"/>
</dbReference>
<organism evidence="9 10">
    <name type="scientific">Modicisalibacter tunisiensis</name>
    <dbReference type="NCBI Taxonomy" id="390637"/>
    <lineage>
        <taxon>Bacteria</taxon>
        <taxon>Pseudomonadati</taxon>
        <taxon>Pseudomonadota</taxon>
        <taxon>Gammaproteobacteria</taxon>
        <taxon>Oceanospirillales</taxon>
        <taxon>Halomonadaceae</taxon>
        <taxon>Modicisalibacter</taxon>
    </lineage>
</organism>
<evidence type="ECO:0000256" key="2">
    <source>
        <dbReference type="ARBA" id="ARBA00022517"/>
    </source>
</evidence>
<evidence type="ECO:0000256" key="4">
    <source>
        <dbReference type="ARBA" id="ARBA00022723"/>
    </source>
</evidence>
<evidence type="ECO:0000256" key="5">
    <source>
        <dbReference type="ARBA" id="ARBA00022759"/>
    </source>
</evidence>
<evidence type="ECO:0000256" key="8">
    <source>
        <dbReference type="HAMAP-Rule" id="MF_00009"/>
    </source>
</evidence>
<dbReference type="InterPro" id="IPR002036">
    <property type="entry name" value="YbeY"/>
</dbReference>
<dbReference type="InterPro" id="IPR020549">
    <property type="entry name" value="YbeY_CS"/>
</dbReference>
<evidence type="ECO:0000256" key="3">
    <source>
        <dbReference type="ARBA" id="ARBA00022722"/>
    </source>
</evidence>
<keyword evidence="5 8" id="KW-0255">Endonuclease</keyword>
<accession>A0ABS7X2D8</accession>
<keyword evidence="8" id="KW-0963">Cytoplasm</keyword>